<accession>A0A1H1J0W3</accession>
<organism evidence="3 4">
    <name type="scientific">Natronobacterium texcoconense</name>
    <dbReference type="NCBI Taxonomy" id="1095778"/>
    <lineage>
        <taxon>Archaea</taxon>
        <taxon>Methanobacteriati</taxon>
        <taxon>Methanobacteriota</taxon>
        <taxon>Stenosarchaea group</taxon>
        <taxon>Halobacteria</taxon>
        <taxon>Halobacteriales</taxon>
        <taxon>Natrialbaceae</taxon>
        <taxon>Natronobacterium</taxon>
    </lineage>
</organism>
<dbReference type="InterPro" id="IPR019692">
    <property type="entry name" value="CFP-6_PH"/>
</dbReference>
<dbReference type="AlphaFoldDB" id="A0A1H1J0W3"/>
<dbReference type="STRING" id="1095778.SAMN04489842_3977"/>
<feature type="transmembrane region" description="Helical" evidence="1">
    <location>
        <begin position="110"/>
        <end position="132"/>
    </location>
</feature>
<feature type="transmembrane region" description="Helical" evidence="1">
    <location>
        <begin position="84"/>
        <end position="103"/>
    </location>
</feature>
<evidence type="ECO:0000313" key="3">
    <source>
        <dbReference type="EMBL" id="SDR43569.1"/>
    </source>
</evidence>
<dbReference type="EMBL" id="FNLC01000007">
    <property type="protein sequence ID" value="SDR43569.1"/>
    <property type="molecule type" value="Genomic_DNA"/>
</dbReference>
<gene>
    <name evidence="3" type="ORF">SAMN04489842_3977</name>
</gene>
<keyword evidence="1" id="KW-1133">Transmembrane helix</keyword>
<evidence type="ECO:0000313" key="4">
    <source>
        <dbReference type="Proteomes" id="UP000198848"/>
    </source>
</evidence>
<name>A0A1H1J0W3_NATTX</name>
<feature type="transmembrane region" description="Helical" evidence="1">
    <location>
        <begin position="48"/>
        <end position="69"/>
    </location>
</feature>
<evidence type="ECO:0000256" key="1">
    <source>
        <dbReference type="SAM" id="Phobius"/>
    </source>
</evidence>
<dbReference type="OrthoDB" id="170115at2157"/>
<feature type="transmembrane region" description="Helical" evidence="1">
    <location>
        <begin position="20"/>
        <end position="41"/>
    </location>
</feature>
<keyword evidence="1" id="KW-0812">Transmembrane</keyword>
<keyword evidence="1" id="KW-0472">Membrane</keyword>
<keyword evidence="4" id="KW-1185">Reference proteome</keyword>
<evidence type="ECO:0000259" key="2">
    <source>
        <dbReference type="Pfam" id="PF10756"/>
    </source>
</evidence>
<dbReference type="Proteomes" id="UP000198848">
    <property type="component" value="Unassembled WGS sequence"/>
</dbReference>
<proteinExistence type="predicted"/>
<sequence>MNGSTPPSSDPTHSRSTFRYTVVAYVGVLFASTGAIGTMATGRATTTVLAATLVAFAVGSVVGVGLSRIDLDVVDRLGGSRLRWVVPILPVVPFAVVGVAAIFGSTGERVGIVAVVAAFSIAISGHVLAWSIGSRYADVTAGGEPILACRWEPPQSPKLDVLLLALWWLGAVVNVVAGEWLFAITWAGVGAGWFVSGLVEGRFRLGSTGRSPEVRVHDDGLVRQWPYTRSFVPWSDVDHVRLREGELVLDRGLFDVRLESDDLETPEKLLTAIERQHSSDGTRPAAA</sequence>
<feature type="transmembrane region" description="Helical" evidence="1">
    <location>
        <begin position="166"/>
        <end position="195"/>
    </location>
</feature>
<protein>
    <submittedName>
        <fullName evidence="3">PH domain-containing protein</fullName>
    </submittedName>
</protein>
<dbReference type="Pfam" id="PF10756">
    <property type="entry name" value="bPH_6"/>
    <property type="match status" value="1"/>
</dbReference>
<feature type="domain" description="Low molecular weight protein antigen 6 PH" evidence="2">
    <location>
        <begin position="212"/>
        <end position="280"/>
    </location>
</feature>
<reference evidence="4" key="1">
    <citation type="submission" date="2016-10" db="EMBL/GenBank/DDBJ databases">
        <authorList>
            <person name="Varghese N."/>
            <person name="Submissions S."/>
        </authorList>
    </citation>
    <scope>NUCLEOTIDE SEQUENCE [LARGE SCALE GENOMIC DNA]</scope>
    <source>
        <strain evidence="4">DSM 24767</strain>
    </source>
</reference>